<feature type="chain" id="PRO_5025541239" description="Carboxylesterase type B domain-containing protein" evidence="2">
    <location>
        <begin position="17"/>
        <end position="608"/>
    </location>
</feature>
<dbReference type="GeneID" id="54302069"/>
<dbReference type="InterPro" id="IPR002018">
    <property type="entry name" value="CarbesteraseB"/>
</dbReference>
<dbReference type="Gene3D" id="3.40.50.1820">
    <property type="entry name" value="alpha/beta hydrolase"/>
    <property type="match status" value="1"/>
</dbReference>
<organism evidence="4 5">
    <name type="scientific">Aplosporella prunicola CBS 121167</name>
    <dbReference type="NCBI Taxonomy" id="1176127"/>
    <lineage>
        <taxon>Eukaryota</taxon>
        <taxon>Fungi</taxon>
        <taxon>Dikarya</taxon>
        <taxon>Ascomycota</taxon>
        <taxon>Pezizomycotina</taxon>
        <taxon>Dothideomycetes</taxon>
        <taxon>Dothideomycetes incertae sedis</taxon>
        <taxon>Botryosphaeriales</taxon>
        <taxon>Aplosporellaceae</taxon>
        <taxon>Aplosporella</taxon>
    </lineage>
</organism>
<dbReference type="PANTHER" id="PTHR11559">
    <property type="entry name" value="CARBOXYLESTERASE"/>
    <property type="match status" value="1"/>
</dbReference>
<dbReference type="Pfam" id="PF00135">
    <property type="entry name" value="COesterase"/>
    <property type="match status" value="1"/>
</dbReference>
<feature type="region of interest" description="Disordered" evidence="1">
    <location>
        <begin position="586"/>
        <end position="608"/>
    </location>
</feature>
<name>A0A6A6AX03_9PEZI</name>
<protein>
    <recommendedName>
        <fullName evidence="3">Carboxylesterase type B domain-containing protein</fullName>
    </recommendedName>
</protein>
<dbReference type="InterPro" id="IPR050309">
    <property type="entry name" value="Type-B_Carboxylest/Lipase"/>
</dbReference>
<gene>
    <name evidence="4" type="ORF">K452DRAFT_322907</name>
</gene>
<evidence type="ECO:0000313" key="4">
    <source>
        <dbReference type="EMBL" id="KAF2135703.1"/>
    </source>
</evidence>
<evidence type="ECO:0000259" key="3">
    <source>
        <dbReference type="Pfam" id="PF00135"/>
    </source>
</evidence>
<evidence type="ECO:0000256" key="2">
    <source>
        <dbReference type="SAM" id="SignalP"/>
    </source>
</evidence>
<dbReference type="AlphaFoldDB" id="A0A6A6AX03"/>
<keyword evidence="2" id="KW-0732">Signal</keyword>
<dbReference type="PROSITE" id="PS00941">
    <property type="entry name" value="CARBOXYLESTERASE_B_2"/>
    <property type="match status" value="1"/>
</dbReference>
<feature type="domain" description="Carboxylesterase type B" evidence="3">
    <location>
        <begin position="55"/>
        <end position="549"/>
    </location>
</feature>
<keyword evidence="5" id="KW-1185">Reference proteome</keyword>
<evidence type="ECO:0000256" key="1">
    <source>
        <dbReference type="SAM" id="MobiDB-lite"/>
    </source>
</evidence>
<evidence type="ECO:0000313" key="5">
    <source>
        <dbReference type="Proteomes" id="UP000799438"/>
    </source>
</evidence>
<dbReference type="InterPro" id="IPR019819">
    <property type="entry name" value="Carboxylesterase_B_CS"/>
</dbReference>
<dbReference type="OrthoDB" id="408631at2759"/>
<feature type="signal peptide" evidence="2">
    <location>
        <begin position="1"/>
        <end position="16"/>
    </location>
</feature>
<proteinExistence type="predicted"/>
<dbReference type="InterPro" id="IPR029058">
    <property type="entry name" value="AB_hydrolase_fold"/>
</dbReference>
<accession>A0A6A6AX03</accession>
<dbReference type="Proteomes" id="UP000799438">
    <property type="component" value="Unassembled WGS sequence"/>
</dbReference>
<sequence>MLPFLFIGLFVSLVLAAPAKEPLKANLGIKFEKRADLPTLVLPYGTWKASNYDLDADIYTFKNIRFAASPTGQNRWKKPQSPENVDGVQDGSYGPSCIQQIPKGLNLLGPGNQSPAGGALNQFLGGIPLPLLETGDEDCLFLDLYVPGDAVRDSNGSSLPVIVYIYGGAFTFGSKDALDLIGFYSGEGLIEQTGGKVIYVAGNYRVGAYGFLAGSTMEKDGLPNAGFWDQRAVFEWVQDHISLVGGDKDNVNAWGESAGASSILHHLTAQGGKLGPLFKRAVSLSPAYQFMWDRKGGLEDTFQSFASLAGCESKGVECLRAADADVLKDANDKLIDQAPLGSFNIGPAADGDFVRQLAPLEFASGNYYKGLESLIVSHTADESELFVDGHIQTDEQFNGFVDDVFPDYSKTSGINAAIESFFPPVSTNKTYSTETARMKAFIRDTSFTCYARYLTDAYAGNTWNLQYSVTPGWHGTDLLPTFYSTYVSFGGKVPYNLIPGFGDLAQTYQSYLTSHARAGDPNTYAKKTGLKAAVEWPRPGTEGEDFTSVLNAGDDGFSLVTDTKLPKRECDFVLQLAAAVTNVGGYAPPGTEQPQSLVQWEGDPSANY</sequence>
<dbReference type="EMBL" id="ML995558">
    <property type="protein sequence ID" value="KAF2135703.1"/>
    <property type="molecule type" value="Genomic_DNA"/>
</dbReference>
<dbReference type="RefSeq" id="XP_033391421.1">
    <property type="nucleotide sequence ID" value="XM_033544573.1"/>
</dbReference>
<reference evidence="4" key="1">
    <citation type="journal article" date="2020" name="Stud. Mycol.">
        <title>101 Dothideomycetes genomes: a test case for predicting lifestyles and emergence of pathogens.</title>
        <authorList>
            <person name="Haridas S."/>
            <person name="Albert R."/>
            <person name="Binder M."/>
            <person name="Bloem J."/>
            <person name="Labutti K."/>
            <person name="Salamov A."/>
            <person name="Andreopoulos B."/>
            <person name="Baker S."/>
            <person name="Barry K."/>
            <person name="Bills G."/>
            <person name="Bluhm B."/>
            <person name="Cannon C."/>
            <person name="Castanera R."/>
            <person name="Culley D."/>
            <person name="Daum C."/>
            <person name="Ezra D."/>
            <person name="Gonzalez J."/>
            <person name="Henrissat B."/>
            <person name="Kuo A."/>
            <person name="Liang C."/>
            <person name="Lipzen A."/>
            <person name="Lutzoni F."/>
            <person name="Magnuson J."/>
            <person name="Mondo S."/>
            <person name="Nolan M."/>
            <person name="Ohm R."/>
            <person name="Pangilinan J."/>
            <person name="Park H.-J."/>
            <person name="Ramirez L."/>
            <person name="Alfaro M."/>
            <person name="Sun H."/>
            <person name="Tritt A."/>
            <person name="Yoshinaga Y."/>
            <person name="Zwiers L.-H."/>
            <person name="Turgeon B."/>
            <person name="Goodwin S."/>
            <person name="Spatafora J."/>
            <person name="Crous P."/>
            <person name="Grigoriev I."/>
        </authorList>
    </citation>
    <scope>NUCLEOTIDE SEQUENCE</scope>
    <source>
        <strain evidence="4">CBS 121167</strain>
    </source>
</reference>
<dbReference type="SUPFAM" id="SSF53474">
    <property type="entry name" value="alpha/beta-Hydrolases"/>
    <property type="match status" value="1"/>
</dbReference>